<dbReference type="Proteomes" id="UP000313390">
    <property type="component" value="Unassembled WGS sequence"/>
</dbReference>
<evidence type="ECO:0000259" key="1">
    <source>
        <dbReference type="PROSITE" id="PS50994"/>
    </source>
</evidence>
<organism evidence="2 3">
    <name type="scientific">Brucella pecoris</name>
    <dbReference type="NCBI Taxonomy" id="867683"/>
    <lineage>
        <taxon>Bacteria</taxon>
        <taxon>Pseudomonadati</taxon>
        <taxon>Pseudomonadota</taxon>
        <taxon>Alphaproteobacteria</taxon>
        <taxon>Hyphomicrobiales</taxon>
        <taxon>Brucellaceae</taxon>
        <taxon>Brucella/Ochrobactrum group</taxon>
        <taxon>Brucella</taxon>
    </lineage>
</organism>
<dbReference type="InterPro" id="IPR036397">
    <property type="entry name" value="RNaseH_sf"/>
</dbReference>
<dbReference type="GO" id="GO:0003676">
    <property type="term" value="F:nucleic acid binding"/>
    <property type="evidence" value="ECO:0007669"/>
    <property type="project" value="InterPro"/>
</dbReference>
<proteinExistence type="predicted"/>
<dbReference type="OrthoDB" id="2370461at2"/>
<dbReference type="InterPro" id="IPR012337">
    <property type="entry name" value="RNaseH-like_sf"/>
</dbReference>
<evidence type="ECO:0000313" key="3">
    <source>
        <dbReference type="Proteomes" id="UP000313390"/>
    </source>
</evidence>
<name>A0A5C5CBX3_9HYPH</name>
<dbReference type="RefSeq" id="WP_140023193.1">
    <property type="nucleotide sequence ID" value="NZ_JACIEX010000021.1"/>
</dbReference>
<dbReference type="SUPFAM" id="SSF53098">
    <property type="entry name" value="Ribonuclease H-like"/>
    <property type="match status" value="1"/>
</dbReference>
<dbReference type="Gene3D" id="3.30.420.10">
    <property type="entry name" value="Ribonuclease H-like superfamily/Ribonuclease H"/>
    <property type="match status" value="1"/>
</dbReference>
<evidence type="ECO:0000313" key="2">
    <source>
        <dbReference type="EMBL" id="TNV08782.1"/>
    </source>
</evidence>
<protein>
    <submittedName>
        <fullName evidence="2">Transposase family protein</fullName>
    </submittedName>
</protein>
<dbReference type="AlphaFoldDB" id="A0A5C5CBX3"/>
<sequence length="502" mass="57461">MRLISVTTKNELIAALAKRYAAGKREEKSQILDQFVSISGMHRKHAMRLLRGTDKQSQSRRRAQIYDEATRQALIVAWEASDRICGKRLKPLLPILISSMEQHGHLKLDDQVRTLLLQMSAATIDRTLKSVRETPGGRRRRRSVASSALKRSVPIRKFSDWGDPAPGFIEADLVSHSGPNARGSFIQTLVLTDIATGWTECAPLLVREQKLLTEVLTELRRLMPFPLLGFDTDNDSVFINETIRDYCIDSDIEFTRCRPYRKNDQAYVEQKNGSVVRRIVGYHRYEGVEAAATLAELYRSVRLFVNFFQPSFKLLGKQRDGAMVKKLYSSPATPHQRLLSDARTAVEVRDRLLHMSKQLDPVKLLRDIRAGQQRLADIAHQGTPSTEAPDIESFLRSLRIAWTEGEVRPTAKAKPKLKRERRRPDPLVNVTNDLYSWFEAEPWRTGRELLERLQTIHPGEYPDGLIRTVQRRVKGWRRDRAHRMIFGIEPGEAEQLPEFTGG</sequence>
<dbReference type="EMBL" id="VEWK01000023">
    <property type="protein sequence ID" value="TNV08782.1"/>
    <property type="molecule type" value="Genomic_DNA"/>
</dbReference>
<gene>
    <name evidence="2" type="ORF">FIB18_23240</name>
</gene>
<reference evidence="2 3" key="1">
    <citation type="journal article" date="2011" name="Int. J. Syst. Evol. Microbiol.">
        <title>Ochrobactrum pecoris sp. nov., isolated from farm animals.</title>
        <authorList>
            <person name="Kampfer P."/>
            <person name="Huber B."/>
            <person name="Busse H.J."/>
            <person name="Scholz H.C."/>
            <person name="Tomaso H."/>
            <person name="Hotzel H."/>
            <person name="Melzer F."/>
        </authorList>
    </citation>
    <scope>NUCLEOTIDE SEQUENCE [LARGE SCALE GENOMIC DNA]</scope>
    <source>
        <strain evidence="2 3">08RB2639</strain>
    </source>
</reference>
<accession>A0A5C5CBX3</accession>
<dbReference type="GO" id="GO:0015074">
    <property type="term" value="P:DNA integration"/>
    <property type="evidence" value="ECO:0007669"/>
    <property type="project" value="InterPro"/>
</dbReference>
<feature type="domain" description="Integrase catalytic" evidence="1">
    <location>
        <begin position="162"/>
        <end position="342"/>
    </location>
</feature>
<dbReference type="PROSITE" id="PS50994">
    <property type="entry name" value="INTEGRASE"/>
    <property type="match status" value="1"/>
</dbReference>
<comment type="caution">
    <text evidence="2">The sequence shown here is derived from an EMBL/GenBank/DDBJ whole genome shotgun (WGS) entry which is preliminary data.</text>
</comment>
<dbReference type="InterPro" id="IPR001584">
    <property type="entry name" value="Integrase_cat-core"/>
</dbReference>